<keyword evidence="4" id="KW-1185">Reference proteome</keyword>
<sequence length="127" mass="13585">MRVDEVFKGDPGDIAAARHVAREWVGRMGTNGVRMLATVAADFVLVVSELVTNAVKHAGGPCGLELRAVEGTVEITVWDMSAHGVKVTDPDSLRVGQHGLEIVRKLCHDFVVAVTPSGKRITARMAV</sequence>
<dbReference type="Gene3D" id="3.30.565.10">
    <property type="entry name" value="Histidine kinase-like ATPase, C-terminal domain"/>
    <property type="match status" value="1"/>
</dbReference>
<dbReference type="OrthoDB" id="5184679at2"/>
<dbReference type="InterPro" id="IPR050267">
    <property type="entry name" value="Anti-sigma-factor_SerPK"/>
</dbReference>
<dbReference type="CDD" id="cd16936">
    <property type="entry name" value="HATPase_RsbW-like"/>
    <property type="match status" value="1"/>
</dbReference>
<dbReference type="Pfam" id="PF13581">
    <property type="entry name" value="HATPase_c_2"/>
    <property type="match status" value="1"/>
</dbReference>
<evidence type="ECO:0000313" key="4">
    <source>
        <dbReference type="Proteomes" id="UP000236754"/>
    </source>
</evidence>
<dbReference type="InterPro" id="IPR036890">
    <property type="entry name" value="HATPase_C_sf"/>
</dbReference>
<feature type="non-terminal residue" evidence="3">
    <location>
        <position position="127"/>
    </location>
</feature>
<evidence type="ECO:0000256" key="1">
    <source>
        <dbReference type="ARBA" id="ARBA00022527"/>
    </source>
</evidence>
<feature type="domain" description="Histidine kinase/HSP90-like ATPase" evidence="2">
    <location>
        <begin position="9"/>
        <end position="124"/>
    </location>
</feature>
<dbReference type="RefSeq" id="WP_103886313.1">
    <property type="nucleotide sequence ID" value="NZ_FNVU01000006.1"/>
</dbReference>
<protein>
    <submittedName>
        <fullName evidence="3">Anti-sigma regulatory factor (Ser/Thr protein kinase)</fullName>
    </submittedName>
</protein>
<organism evidence="3 4">
    <name type="scientific">Actinacidiphila yanglinensis</name>
    <dbReference type="NCBI Taxonomy" id="310779"/>
    <lineage>
        <taxon>Bacteria</taxon>
        <taxon>Bacillati</taxon>
        <taxon>Actinomycetota</taxon>
        <taxon>Actinomycetes</taxon>
        <taxon>Kitasatosporales</taxon>
        <taxon>Streptomycetaceae</taxon>
        <taxon>Actinacidiphila</taxon>
    </lineage>
</organism>
<name>A0A1H6AW36_9ACTN</name>
<accession>A0A1H6AW36</accession>
<evidence type="ECO:0000259" key="2">
    <source>
        <dbReference type="Pfam" id="PF13581"/>
    </source>
</evidence>
<dbReference type="AlphaFoldDB" id="A0A1H6AW36"/>
<dbReference type="GO" id="GO:0004674">
    <property type="term" value="F:protein serine/threonine kinase activity"/>
    <property type="evidence" value="ECO:0007669"/>
    <property type="project" value="UniProtKB-KW"/>
</dbReference>
<proteinExistence type="predicted"/>
<dbReference type="Proteomes" id="UP000236754">
    <property type="component" value="Unassembled WGS sequence"/>
</dbReference>
<evidence type="ECO:0000313" key="3">
    <source>
        <dbReference type="EMBL" id="SEG52430.1"/>
    </source>
</evidence>
<keyword evidence="3" id="KW-0418">Kinase</keyword>
<reference evidence="3 4" key="1">
    <citation type="submission" date="2016-10" db="EMBL/GenBank/DDBJ databases">
        <authorList>
            <person name="de Groot N.N."/>
        </authorList>
    </citation>
    <scope>NUCLEOTIDE SEQUENCE [LARGE SCALE GENOMIC DNA]</scope>
    <source>
        <strain evidence="3 4">CGMCC 4.2023</strain>
    </source>
</reference>
<dbReference type="PANTHER" id="PTHR35526">
    <property type="entry name" value="ANTI-SIGMA-F FACTOR RSBW-RELATED"/>
    <property type="match status" value="1"/>
</dbReference>
<gene>
    <name evidence="3" type="ORF">SAMN05216223_1061</name>
</gene>
<keyword evidence="1" id="KW-0723">Serine/threonine-protein kinase</keyword>
<keyword evidence="3" id="KW-0808">Transferase</keyword>
<dbReference type="SUPFAM" id="SSF55874">
    <property type="entry name" value="ATPase domain of HSP90 chaperone/DNA topoisomerase II/histidine kinase"/>
    <property type="match status" value="1"/>
</dbReference>
<dbReference type="InterPro" id="IPR003594">
    <property type="entry name" value="HATPase_dom"/>
</dbReference>
<dbReference type="EMBL" id="FNVU01000006">
    <property type="protein sequence ID" value="SEG52430.1"/>
    <property type="molecule type" value="Genomic_DNA"/>
</dbReference>
<dbReference type="PANTHER" id="PTHR35526:SF3">
    <property type="entry name" value="ANTI-SIGMA-F FACTOR RSBW"/>
    <property type="match status" value="1"/>
</dbReference>